<name>A0ABD5NTP0_9EURY</name>
<dbReference type="EMBL" id="JBHSAQ010000019">
    <property type="protein sequence ID" value="MFC3960354.1"/>
    <property type="molecule type" value="Genomic_DNA"/>
</dbReference>
<gene>
    <name evidence="1" type="ORF">ACFOUR_18535</name>
</gene>
<sequence>MSVQPVEAGQCDTPRCDGRAETITPEGHVCANCAREIERAYREAERRDRAGREGRE</sequence>
<proteinExistence type="predicted"/>
<dbReference type="RefSeq" id="WP_256532349.1">
    <property type="nucleotide sequence ID" value="NZ_CP101824.1"/>
</dbReference>
<evidence type="ECO:0000313" key="2">
    <source>
        <dbReference type="Proteomes" id="UP001595846"/>
    </source>
</evidence>
<dbReference type="Proteomes" id="UP001595846">
    <property type="component" value="Unassembled WGS sequence"/>
</dbReference>
<evidence type="ECO:0000313" key="1">
    <source>
        <dbReference type="EMBL" id="MFC3960354.1"/>
    </source>
</evidence>
<accession>A0ABD5NTP0</accession>
<dbReference type="GeneID" id="73901426"/>
<dbReference type="AlphaFoldDB" id="A0ABD5NTP0"/>
<protein>
    <submittedName>
        <fullName evidence="1">Uncharacterized protein</fullName>
    </submittedName>
</protein>
<comment type="caution">
    <text evidence="1">The sequence shown here is derived from an EMBL/GenBank/DDBJ whole genome shotgun (WGS) entry which is preliminary data.</text>
</comment>
<keyword evidence="2" id="KW-1185">Reference proteome</keyword>
<organism evidence="1 2">
    <name type="scientific">Halovivax cerinus</name>
    <dbReference type="NCBI Taxonomy" id="1487865"/>
    <lineage>
        <taxon>Archaea</taxon>
        <taxon>Methanobacteriati</taxon>
        <taxon>Methanobacteriota</taxon>
        <taxon>Stenosarchaea group</taxon>
        <taxon>Halobacteria</taxon>
        <taxon>Halobacteriales</taxon>
        <taxon>Natrialbaceae</taxon>
        <taxon>Halovivax</taxon>
    </lineage>
</organism>
<reference evidence="1 2" key="1">
    <citation type="journal article" date="2019" name="Int. J. Syst. Evol. Microbiol.">
        <title>The Global Catalogue of Microorganisms (GCM) 10K type strain sequencing project: providing services to taxonomists for standard genome sequencing and annotation.</title>
        <authorList>
            <consortium name="The Broad Institute Genomics Platform"/>
            <consortium name="The Broad Institute Genome Sequencing Center for Infectious Disease"/>
            <person name="Wu L."/>
            <person name="Ma J."/>
        </authorList>
    </citation>
    <scope>NUCLEOTIDE SEQUENCE [LARGE SCALE GENOMIC DNA]</scope>
    <source>
        <strain evidence="1 2">IBRC-M 10256</strain>
    </source>
</reference>